<name>A0A519BIV6_ACIG2</name>
<dbReference type="Pfam" id="PF02518">
    <property type="entry name" value="HATPase_c"/>
    <property type="match status" value="1"/>
</dbReference>
<dbReference type="InterPro" id="IPR004358">
    <property type="entry name" value="Sig_transdc_His_kin-like_C"/>
</dbReference>
<reference evidence="15 16" key="1">
    <citation type="journal article" date="2019" name="ISME J.">
        <title>Insights into ecological role of a new deltaproteobacterial order Candidatus Acidulodesulfobacterales by metagenomics and metatranscriptomics.</title>
        <authorList>
            <person name="Tan S."/>
            <person name="Liu J."/>
            <person name="Fang Y."/>
            <person name="Hedlund B.P."/>
            <person name="Lian Z.H."/>
            <person name="Huang L.Y."/>
            <person name="Li J.T."/>
            <person name="Huang L.N."/>
            <person name="Li W.J."/>
            <person name="Jiang H.C."/>
            <person name="Dong H.L."/>
            <person name="Shu W.S."/>
        </authorList>
    </citation>
    <scope>NUCLEOTIDE SEQUENCE [LARGE SCALE GENOMIC DNA]</scope>
    <source>
        <strain evidence="15">AP2</strain>
    </source>
</reference>
<dbReference type="PANTHER" id="PTHR45528">
    <property type="entry name" value="SENSOR HISTIDINE KINASE CPXA"/>
    <property type="match status" value="1"/>
</dbReference>
<dbReference type="PROSITE" id="PS50109">
    <property type="entry name" value="HIS_KIN"/>
    <property type="match status" value="1"/>
</dbReference>
<dbReference type="PANTHER" id="PTHR45528:SF1">
    <property type="entry name" value="SENSOR HISTIDINE KINASE CPXA"/>
    <property type="match status" value="1"/>
</dbReference>
<gene>
    <name evidence="15" type="ORF">EVJ46_02925</name>
</gene>
<keyword evidence="9" id="KW-0067">ATP-binding</keyword>
<protein>
    <recommendedName>
        <fullName evidence="3">histidine kinase</fullName>
        <ecNumber evidence="3">2.7.13.3</ecNumber>
    </recommendedName>
</protein>
<dbReference type="AlphaFoldDB" id="A0A519BIV6"/>
<evidence type="ECO:0000256" key="5">
    <source>
        <dbReference type="ARBA" id="ARBA00022553"/>
    </source>
</evidence>
<dbReference type="Gene3D" id="3.30.565.10">
    <property type="entry name" value="Histidine kinase-like ATPase, C-terminal domain"/>
    <property type="match status" value="1"/>
</dbReference>
<dbReference type="InterPro" id="IPR050398">
    <property type="entry name" value="HssS/ArlS-like"/>
</dbReference>
<dbReference type="SMART" id="SM00387">
    <property type="entry name" value="HATPase_c"/>
    <property type="match status" value="1"/>
</dbReference>
<keyword evidence="10" id="KW-0902">Two-component regulatory system</keyword>
<keyword evidence="6" id="KW-0808">Transferase</keyword>
<dbReference type="SUPFAM" id="SSF47384">
    <property type="entry name" value="Homodimeric domain of signal transducing histidine kinase"/>
    <property type="match status" value="1"/>
</dbReference>
<dbReference type="EC" id="2.7.13.3" evidence="3"/>
<dbReference type="InterPro" id="IPR036890">
    <property type="entry name" value="HATPase_C_sf"/>
</dbReference>
<dbReference type="Proteomes" id="UP000316562">
    <property type="component" value="Unassembled WGS sequence"/>
</dbReference>
<keyword evidence="7" id="KW-0547">Nucleotide-binding</keyword>
<dbReference type="GO" id="GO:0000155">
    <property type="term" value="F:phosphorelay sensor kinase activity"/>
    <property type="evidence" value="ECO:0007669"/>
    <property type="project" value="InterPro"/>
</dbReference>
<comment type="subcellular location">
    <subcellularLocation>
        <location evidence="2">Cell membrane</location>
        <topology evidence="2">Multi-pass membrane protein</topology>
    </subcellularLocation>
</comment>
<feature type="transmembrane region" description="Helical" evidence="12">
    <location>
        <begin position="20"/>
        <end position="43"/>
    </location>
</feature>
<proteinExistence type="predicted"/>
<feature type="domain" description="HAMP" evidence="14">
    <location>
        <begin position="176"/>
        <end position="228"/>
    </location>
</feature>
<feature type="transmembrane region" description="Helical" evidence="12">
    <location>
        <begin position="149"/>
        <end position="175"/>
    </location>
</feature>
<accession>A0A519BIV6</accession>
<keyword evidence="5" id="KW-0597">Phosphoprotein</keyword>
<evidence type="ECO:0000256" key="1">
    <source>
        <dbReference type="ARBA" id="ARBA00000085"/>
    </source>
</evidence>
<evidence type="ECO:0000313" key="16">
    <source>
        <dbReference type="Proteomes" id="UP000316562"/>
    </source>
</evidence>
<keyword evidence="4" id="KW-1003">Cell membrane</keyword>
<evidence type="ECO:0000256" key="3">
    <source>
        <dbReference type="ARBA" id="ARBA00012438"/>
    </source>
</evidence>
<sequence>MLKFINDISLRTKLLFSSFVVLFFIMITVNSIALYTIYATLVYRNSLRNNARKNMCVSQLKFSLLHKDIESIKNILYEVHKNSYINYLYISVLKNNKIGIKHQLYFGLYNEKLIKNIPPDLIKHDNKIIGKVYIQFNIKKELQLIRLRVFWVAARFYLISFIFICIGLVIFYFIISKIIEPLLLLKSNMMKVSNGDYSVHIQPSSKDEIGSLADIFNSMIKNIKGYIDKIDLISKEREELNCMAQMGEMSSMVAHEIKNAAYVINSSNKYIKNNLHAKDKNLIEFINIIEEELKRLNNMTVGFMNFAKQREPKLADINLNYIINESLQILNYEIKNVNIKIIKQLDNSIGLIKGDRELLKQVIINLLINAMDAVSNINDPVIKIISSPAYKKDKISISISDNGEGIKILNINNVFKPFFTTKKSGTGLGLAISSRIVLLHKGLIKAERIDGFTVFTVILPRRIIL</sequence>
<dbReference type="GO" id="GO:0005886">
    <property type="term" value="C:plasma membrane"/>
    <property type="evidence" value="ECO:0007669"/>
    <property type="project" value="UniProtKB-SubCell"/>
</dbReference>
<evidence type="ECO:0000259" key="13">
    <source>
        <dbReference type="PROSITE" id="PS50109"/>
    </source>
</evidence>
<evidence type="ECO:0000313" key="15">
    <source>
        <dbReference type="EMBL" id="RZD17200.1"/>
    </source>
</evidence>
<feature type="domain" description="Histidine kinase" evidence="13">
    <location>
        <begin position="252"/>
        <end position="463"/>
    </location>
</feature>
<evidence type="ECO:0000256" key="7">
    <source>
        <dbReference type="ARBA" id="ARBA00022741"/>
    </source>
</evidence>
<keyword evidence="12" id="KW-0812">Transmembrane</keyword>
<dbReference type="SUPFAM" id="SSF55874">
    <property type="entry name" value="ATPase domain of HSP90 chaperone/DNA topoisomerase II/histidine kinase"/>
    <property type="match status" value="1"/>
</dbReference>
<evidence type="ECO:0000256" key="9">
    <source>
        <dbReference type="ARBA" id="ARBA00022840"/>
    </source>
</evidence>
<evidence type="ECO:0000256" key="10">
    <source>
        <dbReference type="ARBA" id="ARBA00023012"/>
    </source>
</evidence>
<dbReference type="Gene3D" id="1.10.287.130">
    <property type="match status" value="1"/>
</dbReference>
<evidence type="ECO:0000256" key="6">
    <source>
        <dbReference type="ARBA" id="ARBA00022679"/>
    </source>
</evidence>
<keyword evidence="8 15" id="KW-0418">Kinase</keyword>
<evidence type="ECO:0000256" key="4">
    <source>
        <dbReference type="ARBA" id="ARBA00022475"/>
    </source>
</evidence>
<dbReference type="EMBL" id="SGBC01000001">
    <property type="protein sequence ID" value="RZD17200.1"/>
    <property type="molecule type" value="Genomic_DNA"/>
</dbReference>
<dbReference type="InterPro" id="IPR036097">
    <property type="entry name" value="HisK_dim/P_sf"/>
</dbReference>
<dbReference type="InterPro" id="IPR005467">
    <property type="entry name" value="His_kinase_dom"/>
</dbReference>
<dbReference type="Gene3D" id="6.10.340.10">
    <property type="match status" value="1"/>
</dbReference>
<keyword evidence="12" id="KW-1133">Transmembrane helix</keyword>
<dbReference type="SUPFAM" id="SSF158472">
    <property type="entry name" value="HAMP domain-like"/>
    <property type="match status" value="1"/>
</dbReference>
<organism evidence="15 16">
    <name type="scientific">Acididesulfobacter guangdongensis</name>
    <dbReference type="NCBI Taxonomy" id="2597225"/>
    <lineage>
        <taxon>Bacteria</taxon>
        <taxon>Deltaproteobacteria</taxon>
        <taxon>Candidatus Acidulodesulfobacterales</taxon>
        <taxon>Candidatus Acididesulfobacter</taxon>
    </lineage>
</organism>
<comment type="caution">
    <text evidence="15">The sequence shown here is derived from an EMBL/GenBank/DDBJ whole genome shotgun (WGS) entry which is preliminary data.</text>
</comment>
<comment type="catalytic activity">
    <reaction evidence="1">
        <text>ATP + protein L-histidine = ADP + protein N-phospho-L-histidine.</text>
        <dbReference type="EC" id="2.7.13.3"/>
    </reaction>
</comment>
<evidence type="ECO:0000256" key="11">
    <source>
        <dbReference type="ARBA" id="ARBA00023136"/>
    </source>
</evidence>
<dbReference type="InterPro" id="IPR003660">
    <property type="entry name" value="HAMP_dom"/>
</dbReference>
<evidence type="ECO:0000256" key="2">
    <source>
        <dbReference type="ARBA" id="ARBA00004651"/>
    </source>
</evidence>
<evidence type="ECO:0000256" key="8">
    <source>
        <dbReference type="ARBA" id="ARBA00022777"/>
    </source>
</evidence>
<dbReference type="GO" id="GO:0005524">
    <property type="term" value="F:ATP binding"/>
    <property type="evidence" value="ECO:0007669"/>
    <property type="project" value="UniProtKB-KW"/>
</dbReference>
<keyword evidence="11 12" id="KW-0472">Membrane</keyword>
<dbReference type="Pfam" id="PF00672">
    <property type="entry name" value="HAMP"/>
    <property type="match status" value="1"/>
</dbReference>
<dbReference type="PRINTS" id="PR00344">
    <property type="entry name" value="BCTRLSENSOR"/>
</dbReference>
<evidence type="ECO:0000259" key="14">
    <source>
        <dbReference type="PROSITE" id="PS50885"/>
    </source>
</evidence>
<dbReference type="PROSITE" id="PS50885">
    <property type="entry name" value="HAMP"/>
    <property type="match status" value="1"/>
</dbReference>
<dbReference type="SMART" id="SM00304">
    <property type="entry name" value="HAMP"/>
    <property type="match status" value="1"/>
</dbReference>
<dbReference type="CDD" id="cd06225">
    <property type="entry name" value="HAMP"/>
    <property type="match status" value="1"/>
</dbReference>
<dbReference type="InterPro" id="IPR003594">
    <property type="entry name" value="HATPase_dom"/>
</dbReference>
<evidence type="ECO:0000256" key="12">
    <source>
        <dbReference type="SAM" id="Phobius"/>
    </source>
</evidence>